<evidence type="ECO:0000313" key="2">
    <source>
        <dbReference type="EMBL" id="MFB9885279.1"/>
    </source>
</evidence>
<dbReference type="InterPro" id="IPR037523">
    <property type="entry name" value="VOC_core"/>
</dbReference>
<dbReference type="InterPro" id="IPR050383">
    <property type="entry name" value="GlyoxalaseI/FosfomycinResist"/>
</dbReference>
<comment type="caution">
    <text evidence="2">The sequence shown here is derived from an EMBL/GenBank/DDBJ whole genome shotgun (WGS) entry which is preliminary data.</text>
</comment>
<feature type="domain" description="VOC" evidence="1">
    <location>
        <begin position="14"/>
        <end position="134"/>
    </location>
</feature>
<protein>
    <submittedName>
        <fullName evidence="2">VOC family protein</fullName>
    </submittedName>
</protein>
<sequence length="135" mass="15138">MTETVQTPPFRVQSLDHLVLTVRDVGASLDFYVRYLGMRAERFQGERWALFFGSQKFNVHVTGAEFAPHAQLPQPGSQDFCLLIDQPVAEVAAWLKQQGVPIEQGPVERTGACQRLLSIYLRDPDGNLVELSNPL</sequence>
<dbReference type="InterPro" id="IPR004360">
    <property type="entry name" value="Glyas_Fos-R_dOase_dom"/>
</dbReference>
<dbReference type="SUPFAM" id="SSF54593">
    <property type="entry name" value="Glyoxalase/Bleomycin resistance protein/Dihydroxybiphenyl dioxygenase"/>
    <property type="match status" value="1"/>
</dbReference>
<dbReference type="EMBL" id="JBHLZN010000001">
    <property type="protein sequence ID" value="MFB9885279.1"/>
    <property type="molecule type" value="Genomic_DNA"/>
</dbReference>
<reference evidence="2 3" key="1">
    <citation type="submission" date="2024-09" db="EMBL/GenBank/DDBJ databases">
        <authorList>
            <person name="Sun Q."/>
            <person name="Mori K."/>
        </authorList>
    </citation>
    <scope>NUCLEOTIDE SEQUENCE [LARGE SCALE GENOMIC DNA]</scope>
    <source>
        <strain evidence="2 3">ATCC 51285</strain>
    </source>
</reference>
<dbReference type="Gene3D" id="3.10.180.10">
    <property type="entry name" value="2,3-Dihydroxybiphenyl 1,2-Dioxygenase, domain 1"/>
    <property type="match status" value="1"/>
</dbReference>
<dbReference type="InterPro" id="IPR029068">
    <property type="entry name" value="Glyas_Bleomycin-R_OHBP_Dase"/>
</dbReference>
<evidence type="ECO:0000313" key="3">
    <source>
        <dbReference type="Proteomes" id="UP001589628"/>
    </source>
</evidence>
<proteinExistence type="predicted"/>
<evidence type="ECO:0000259" key="1">
    <source>
        <dbReference type="PROSITE" id="PS51819"/>
    </source>
</evidence>
<dbReference type="PANTHER" id="PTHR21366:SF14">
    <property type="entry name" value="GLYOXALASE DOMAIN-CONTAINING PROTEIN 5"/>
    <property type="match status" value="1"/>
</dbReference>
<dbReference type="RefSeq" id="WP_035461457.1">
    <property type="nucleotide sequence ID" value="NZ_JBHLZN010000001.1"/>
</dbReference>
<dbReference type="PANTHER" id="PTHR21366">
    <property type="entry name" value="GLYOXALASE FAMILY PROTEIN"/>
    <property type="match status" value="1"/>
</dbReference>
<accession>A0ABV5Z7L9</accession>
<dbReference type="Pfam" id="PF00903">
    <property type="entry name" value="Glyoxalase"/>
    <property type="match status" value="1"/>
</dbReference>
<dbReference type="CDD" id="cd07253">
    <property type="entry name" value="GLOD5"/>
    <property type="match status" value="1"/>
</dbReference>
<keyword evidence="3" id="KW-1185">Reference proteome</keyword>
<dbReference type="Proteomes" id="UP001589628">
    <property type="component" value="Unassembled WGS sequence"/>
</dbReference>
<organism evidence="2 3">
    <name type="scientific">Balneatrix alpica</name>
    <dbReference type="NCBI Taxonomy" id="75684"/>
    <lineage>
        <taxon>Bacteria</taxon>
        <taxon>Pseudomonadati</taxon>
        <taxon>Pseudomonadota</taxon>
        <taxon>Gammaproteobacteria</taxon>
        <taxon>Oceanospirillales</taxon>
        <taxon>Balneatrichaceae</taxon>
        <taxon>Balneatrix</taxon>
    </lineage>
</organism>
<dbReference type="PROSITE" id="PS51819">
    <property type="entry name" value="VOC"/>
    <property type="match status" value="1"/>
</dbReference>
<gene>
    <name evidence="2" type="ORF">ACFFLH_02470</name>
</gene>
<name>A0ABV5Z7L9_9GAMM</name>